<reference evidence="2 3" key="1">
    <citation type="journal article" date="2023" name="Plants (Basel)">
        <title>Bridging the Gap: Combining Genomics and Transcriptomics Approaches to Understand Stylosanthes scabra, an Orphan Legume from the Brazilian Caatinga.</title>
        <authorList>
            <person name="Ferreira-Neto J.R.C."/>
            <person name="da Silva M.D."/>
            <person name="Binneck E."/>
            <person name="de Melo N.F."/>
            <person name="da Silva R.H."/>
            <person name="de Melo A.L.T.M."/>
            <person name="Pandolfi V."/>
            <person name="Bustamante F.O."/>
            <person name="Brasileiro-Vidal A.C."/>
            <person name="Benko-Iseppon A.M."/>
        </authorList>
    </citation>
    <scope>NUCLEOTIDE SEQUENCE [LARGE SCALE GENOMIC DNA]</scope>
    <source>
        <tissue evidence="2">Leaves</tissue>
    </source>
</reference>
<evidence type="ECO:0000313" key="3">
    <source>
        <dbReference type="Proteomes" id="UP001341840"/>
    </source>
</evidence>
<dbReference type="EMBL" id="JASCZI010151526">
    <property type="protein sequence ID" value="MED6173345.1"/>
    <property type="molecule type" value="Genomic_DNA"/>
</dbReference>
<feature type="compositionally biased region" description="Polar residues" evidence="1">
    <location>
        <begin position="39"/>
        <end position="63"/>
    </location>
</feature>
<accession>A0ABU6VLP8</accession>
<gene>
    <name evidence="2" type="ORF">PIB30_058459</name>
</gene>
<proteinExistence type="predicted"/>
<organism evidence="2 3">
    <name type="scientific">Stylosanthes scabra</name>
    <dbReference type="NCBI Taxonomy" id="79078"/>
    <lineage>
        <taxon>Eukaryota</taxon>
        <taxon>Viridiplantae</taxon>
        <taxon>Streptophyta</taxon>
        <taxon>Embryophyta</taxon>
        <taxon>Tracheophyta</taxon>
        <taxon>Spermatophyta</taxon>
        <taxon>Magnoliopsida</taxon>
        <taxon>eudicotyledons</taxon>
        <taxon>Gunneridae</taxon>
        <taxon>Pentapetalae</taxon>
        <taxon>rosids</taxon>
        <taxon>fabids</taxon>
        <taxon>Fabales</taxon>
        <taxon>Fabaceae</taxon>
        <taxon>Papilionoideae</taxon>
        <taxon>50 kb inversion clade</taxon>
        <taxon>dalbergioids sensu lato</taxon>
        <taxon>Dalbergieae</taxon>
        <taxon>Pterocarpus clade</taxon>
        <taxon>Stylosanthes</taxon>
    </lineage>
</organism>
<comment type="caution">
    <text evidence="2">The sequence shown here is derived from an EMBL/GenBank/DDBJ whole genome shotgun (WGS) entry which is preliminary data.</text>
</comment>
<keyword evidence="3" id="KW-1185">Reference proteome</keyword>
<feature type="compositionally biased region" description="Acidic residues" evidence="1">
    <location>
        <begin position="91"/>
        <end position="110"/>
    </location>
</feature>
<dbReference type="PANTHER" id="PTHR33144">
    <property type="entry name" value="OS10G0409366 PROTEIN-RELATED"/>
    <property type="match status" value="1"/>
</dbReference>
<dbReference type="Pfam" id="PF03004">
    <property type="entry name" value="Transposase_24"/>
    <property type="match status" value="1"/>
</dbReference>
<dbReference type="PANTHER" id="PTHR33144:SF45">
    <property type="entry name" value="TRANSPOSASE TNP1_EN_SPM-LIKE DOMAIN-CONTAINING PROTEIN"/>
    <property type="match status" value="1"/>
</dbReference>
<feature type="compositionally biased region" description="Basic and acidic residues" evidence="1">
    <location>
        <begin position="111"/>
        <end position="131"/>
    </location>
</feature>
<feature type="region of interest" description="Disordered" evidence="1">
    <location>
        <begin position="1"/>
        <end position="131"/>
    </location>
</feature>
<feature type="region of interest" description="Disordered" evidence="1">
    <location>
        <begin position="238"/>
        <end position="259"/>
    </location>
</feature>
<evidence type="ECO:0000256" key="1">
    <source>
        <dbReference type="SAM" id="MobiDB-lite"/>
    </source>
</evidence>
<dbReference type="InterPro" id="IPR004252">
    <property type="entry name" value="Probable_transposase_24"/>
</dbReference>
<evidence type="ECO:0000313" key="2">
    <source>
        <dbReference type="EMBL" id="MED6173345.1"/>
    </source>
</evidence>
<protein>
    <submittedName>
        <fullName evidence="2">Uncharacterized protein</fullName>
    </submittedName>
</protein>
<name>A0ABU6VLP8_9FABA</name>
<dbReference type="Proteomes" id="UP001341840">
    <property type="component" value="Unassembled WGS sequence"/>
</dbReference>
<sequence length="310" mass="34860">MEKRVESSSLDPPKIVDKPAVTNAHTRGKSVATMEKRTASSSVQSRNISDNPPSTGGCPQQATPRPAKSTRVVVPQVPATCEYSRSRADLEDTDSEDEDYNPDADVDESLEEHLDNLSEREDVRRRGKETTHKKRDLWEVHVIEDGVQRPESITSNEVFSLPPGRQVVLPFDTLLRPCGQAGGLLSMVLGSMANDFSLFPIGVKSWKQMTVYKEREFNRQIKEKCKKNAENRAKQTYTHVGGSKSLARRTEEEETRHGRHFSRGEMWTIVHRRKDGSYIHDDARAIGEAIADIESRDESTNELSQNDSLA</sequence>